<dbReference type="PANTHER" id="PTHR10334">
    <property type="entry name" value="CYSTEINE-RICH SECRETORY PROTEIN-RELATED"/>
    <property type="match status" value="1"/>
</dbReference>
<evidence type="ECO:0000313" key="4">
    <source>
        <dbReference type="Proteomes" id="UP000272942"/>
    </source>
</evidence>
<dbReference type="EMBL" id="UZAN01039946">
    <property type="protein sequence ID" value="VDP67797.1"/>
    <property type="molecule type" value="Genomic_DNA"/>
</dbReference>
<dbReference type="FunFam" id="3.40.33.10:FF:000002">
    <property type="entry name" value="Golgi-associated plant pathogenesis-related protein 1"/>
    <property type="match status" value="1"/>
</dbReference>
<name>A0A183A7H2_9TREM</name>
<proteinExistence type="predicted"/>
<reference evidence="3 4" key="2">
    <citation type="submission" date="2018-11" db="EMBL/GenBank/DDBJ databases">
        <authorList>
            <consortium name="Pathogen Informatics"/>
        </authorList>
    </citation>
    <scope>NUCLEOTIDE SEQUENCE [LARGE SCALE GENOMIC DNA]</scope>
    <source>
        <strain evidence="3 4">Egypt</strain>
    </source>
</reference>
<reference evidence="5" key="1">
    <citation type="submission" date="2016-06" db="UniProtKB">
        <authorList>
            <consortium name="WormBaseParasite"/>
        </authorList>
    </citation>
    <scope>IDENTIFICATION</scope>
</reference>
<evidence type="ECO:0000256" key="1">
    <source>
        <dbReference type="SAM" id="MobiDB-lite"/>
    </source>
</evidence>
<dbReference type="InterPro" id="IPR001283">
    <property type="entry name" value="CRISP-related"/>
</dbReference>
<feature type="compositionally biased region" description="Basic and acidic residues" evidence="1">
    <location>
        <begin position="185"/>
        <end position="229"/>
    </location>
</feature>
<sequence>MLNNRESVFNSLNNDALAAHNRFRAMHGCPPLTLDSALSRSAQKWAEDLALNQCMRHSDQTTYGENLAYMGVTKETFFGGGDASKMWYSQIDFHDYDGEMTYETCYFTQMIWKDTKIVGFGQATSADGCACYIVAHYMPKGNIRGQFHTNVFPPRLDAFAEQYDSMRMSQAATLPAVTPSIPARPETKEERKAREKAEKKERERLEKERKEMEKRTKKELKEREKLEKKEKRKSLKL</sequence>
<organism evidence="5">
    <name type="scientific">Echinostoma caproni</name>
    <dbReference type="NCBI Taxonomy" id="27848"/>
    <lineage>
        <taxon>Eukaryota</taxon>
        <taxon>Metazoa</taxon>
        <taxon>Spiralia</taxon>
        <taxon>Lophotrochozoa</taxon>
        <taxon>Platyhelminthes</taxon>
        <taxon>Trematoda</taxon>
        <taxon>Digenea</taxon>
        <taxon>Plagiorchiida</taxon>
        <taxon>Echinostomata</taxon>
        <taxon>Echinostomatoidea</taxon>
        <taxon>Echinostomatidae</taxon>
        <taxon>Echinostoma</taxon>
    </lineage>
</organism>
<evidence type="ECO:0000313" key="3">
    <source>
        <dbReference type="EMBL" id="VDP67797.1"/>
    </source>
</evidence>
<dbReference type="AlphaFoldDB" id="A0A183A7H2"/>
<dbReference type="CDD" id="cd05382">
    <property type="entry name" value="CAP_GAPR1-like"/>
    <property type="match status" value="1"/>
</dbReference>
<evidence type="ECO:0000313" key="5">
    <source>
        <dbReference type="WBParaSite" id="ECPE_0000291001-mRNA-1"/>
    </source>
</evidence>
<dbReference type="OrthoDB" id="337038at2759"/>
<keyword evidence="4" id="KW-1185">Reference proteome</keyword>
<dbReference type="InterPro" id="IPR014044">
    <property type="entry name" value="CAP_dom"/>
</dbReference>
<dbReference type="SMART" id="SM00198">
    <property type="entry name" value="SCP"/>
    <property type="match status" value="1"/>
</dbReference>
<dbReference type="PRINTS" id="PR00837">
    <property type="entry name" value="V5TPXLIKE"/>
</dbReference>
<gene>
    <name evidence="3" type="ORF">ECPE_LOCUS2907</name>
</gene>
<feature type="domain" description="SCP" evidence="2">
    <location>
        <begin position="11"/>
        <end position="145"/>
    </location>
</feature>
<dbReference type="Proteomes" id="UP000272942">
    <property type="component" value="Unassembled WGS sequence"/>
</dbReference>
<evidence type="ECO:0000259" key="2">
    <source>
        <dbReference type="SMART" id="SM00198"/>
    </source>
</evidence>
<accession>A0A183A7H2</accession>
<feature type="region of interest" description="Disordered" evidence="1">
    <location>
        <begin position="171"/>
        <end position="237"/>
    </location>
</feature>
<dbReference type="InterPro" id="IPR034113">
    <property type="entry name" value="SCP_GAPR1-like"/>
</dbReference>
<dbReference type="Gene3D" id="3.40.33.10">
    <property type="entry name" value="CAP"/>
    <property type="match status" value="1"/>
</dbReference>
<dbReference type="InterPro" id="IPR035940">
    <property type="entry name" value="CAP_sf"/>
</dbReference>
<dbReference type="WBParaSite" id="ECPE_0000291001-mRNA-1">
    <property type="protein sequence ID" value="ECPE_0000291001-mRNA-1"/>
    <property type="gene ID" value="ECPE_0000291001"/>
</dbReference>
<protein>
    <submittedName>
        <fullName evidence="5">SCP domain-containing protein</fullName>
    </submittedName>
</protein>
<dbReference type="Pfam" id="PF00188">
    <property type="entry name" value="CAP"/>
    <property type="match status" value="1"/>
</dbReference>
<dbReference type="SUPFAM" id="SSF55797">
    <property type="entry name" value="PR-1-like"/>
    <property type="match status" value="1"/>
</dbReference>